<evidence type="ECO:0000313" key="2">
    <source>
        <dbReference type="EMBL" id="VDL89498.1"/>
    </source>
</evidence>
<dbReference type="EMBL" id="UYSU01032434">
    <property type="protein sequence ID" value="VDL89498.1"/>
    <property type="molecule type" value="Genomic_DNA"/>
</dbReference>
<dbReference type="WBParaSite" id="SSLN_0000321301-mRNA-1">
    <property type="protein sequence ID" value="SSLN_0000321301-mRNA-1"/>
    <property type="gene ID" value="SSLN_0000321301"/>
</dbReference>
<proteinExistence type="predicted"/>
<dbReference type="Gene3D" id="3.10.10.10">
    <property type="entry name" value="HIV Type 1 Reverse Transcriptase, subunit A, domain 1"/>
    <property type="match status" value="1"/>
</dbReference>
<reference evidence="4" key="1">
    <citation type="submission" date="2016-06" db="UniProtKB">
        <authorList>
            <consortium name="WormBaseParasite"/>
        </authorList>
    </citation>
    <scope>IDENTIFICATION</scope>
</reference>
<protein>
    <submittedName>
        <fullName evidence="4">Reverse transcriptase domain-containing protein</fullName>
    </submittedName>
</protein>
<sequence>MVDFHKFRIRWNDLQANYSKYAFDSRLLMKTIVSLLTKHVCVPIRALGGQQAAPIVAIKKTFSKVRICAGFSTGLNAALDTHQHPRPVPDNHFAKLNYGTCFAKLDLSDAYVQIEVPEESREPLLINTRRGLFPFTRLPFGVKTSPAIFEQTMDIRLMGTEGAVA</sequence>
<dbReference type="AlphaFoldDB" id="A0A183SFW5"/>
<gene>
    <name evidence="2" type="ORF">SSLN_LOCUS3113</name>
</gene>
<dbReference type="STRING" id="70667.A0A183SFW5"/>
<dbReference type="Pfam" id="PF00078">
    <property type="entry name" value="RVT_1"/>
    <property type="match status" value="1"/>
</dbReference>
<feature type="domain" description="Reverse transcriptase" evidence="1">
    <location>
        <begin position="78"/>
        <end position="154"/>
    </location>
</feature>
<reference evidence="2 3" key="2">
    <citation type="submission" date="2018-11" db="EMBL/GenBank/DDBJ databases">
        <authorList>
            <consortium name="Pathogen Informatics"/>
        </authorList>
    </citation>
    <scope>NUCLEOTIDE SEQUENCE [LARGE SCALE GENOMIC DNA]</scope>
    <source>
        <strain evidence="2 3">NST_G2</strain>
    </source>
</reference>
<dbReference type="InterPro" id="IPR000477">
    <property type="entry name" value="RT_dom"/>
</dbReference>
<dbReference type="InterPro" id="IPR050951">
    <property type="entry name" value="Retrovirus_Pol_polyprotein"/>
</dbReference>
<evidence type="ECO:0000313" key="4">
    <source>
        <dbReference type="WBParaSite" id="SSLN_0000321301-mRNA-1"/>
    </source>
</evidence>
<dbReference type="SUPFAM" id="SSF56672">
    <property type="entry name" value="DNA/RNA polymerases"/>
    <property type="match status" value="1"/>
</dbReference>
<organism evidence="4">
    <name type="scientific">Schistocephalus solidus</name>
    <name type="common">Tapeworm</name>
    <dbReference type="NCBI Taxonomy" id="70667"/>
    <lineage>
        <taxon>Eukaryota</taxon>
        <taxon>Metazoa</taxon>
        <taxon>Spiralia</taxon>
        <taxon>Lophotrochozoa</taxon>
        <taxon>Platyhelminthes</taxon>
        <taxon>Cestoda</taxon>
        <taxon>Eucestoda</taxon>
        <taxon>Diphyllobothriidea</taxon>
        <taxon>Diphyllobothriidae</taxon>
        <taxon>Schistocephalus</taxon>
    </lineage>
</organism>
<dbReference type="Gene3D" id="3.30.70.270">
    <property type="match status" value="1"/>
</dbReference>
<keyword evidence="3" id="KW-1185">Reference proteome</keyword>
<dbReference type="InterPro" id="IPR043502">
    <property type="entry name" value="DNA/RNA_pol_sf"/>
</dbReference>
<dbReference type="InterPro" id="IPR043128">
    <property type="entry name" value="Rev_trsase/Diguanyl_cyclase"/>
</dbReference>
<accession>A0A183SFW5</accession>
<dbReference type="PANTHER" id="PTHR37984:SF5">
    <property type="entry name" value="PROTEIN NYNRIN-LIKE"/>
    <property type="match status" value="1"/>
</dbReference>
<dbReference type="Proteomes" id="UP000275846">
    <property type="component" value="Unassembled WGS sequence"/>
</dbReference>
<dbReference type="PANTHER" id="PTHR37984">
    <property type="entry name" value="PROTEIN CBG26694"/>
    <property type="match status" value="1"/>
</dbReference>
<evidence type="ECO:0000259" key="1">
    <source>
        <dbReference type="Pfam" id="PF00078"/>
    </source>
</evidence>
<evidence type="ECO:0000313" key="3">
    <source>
        <dbReference type="Proteomes" id="UP000275846"/>
    </source>
</evidence>
<dbReference type="OrthoDB" id="420169at2759"/>
<name>A0A183SFW5_SCHSO</name>